<feature type="compositionally biased region" description="Basic and acidic residues" evidence="1">
    <location>
        <begin position="79"/>
        <end position="93"/>
    </location>
</feature>
<dbReference type="RefSeq" id="WP_092196905.1">
    <property type="nucleotide sequence ID" value="NZ_FOND01000006.1"/>
</dbReference>
<gene>
    <name evidence="3" type="ORF">SAMN05216574_106177</name>
</gene>
<sequence>MEIAVVFESMFGATHEVADAIAAGAAGARPDATVTCVRVGDADPELVARADLVIVGGPTHMRGMTSGMTRKMAVQMEQKKGQEDGGHVGHGLEPDVPGPGLRDWFHTLPKAATGTSAAAFDTRGEGSMMGGAARGIARRLESHGYELVAGPEGFVIEGDDQLLRDGEQIRARAWAADLVRTTAASGAAR</sequence>
<dbReference type="GO" id="GO:0010181">
    <property type="term" value="F:FMN binding"/>
    <property type="evidence" value="ECO:0007669"/>
    <property type="project" value="InterPro"/>
</dbReference>
<feature type="region of interest" description="Disordered" evidence="1">
    <location>
        <begin position="79"/>
        <end position="99"/>
    </location>
</feature>
<reference evidence="4" key="1">
    <citation type="submission" date="2016-10" db="EMBL/GenBank/DDBJ databases">
        <authorList>
            <person name="Varghese N."/>
            <person name="Submissions S."/>
        </authorList>
    </citation>
    <scope>NUCLEOTIDE SEQUENCE [LARGE SCALE GENOMIC DNA]</scope>
    <source>
        <strain evidence="4">DSM 46838</strain>
    </source>
</reference>
<name>A0A1I2DZB4_9ACTN</name>
<dbReference type="SUPFAM" id="SSF52218">
    <property type="entry name" value="Flavoproteins"/>
    <property type="match status" value="1"/>
</dbReference>
<dbReference type="PROSITE" id="PS50902">
    <property type="entry name" value="FLAVODOXIN_LIKE"/>
    <property type="match status" value="1"/>
</dbReference>
<evidence type="ECO:0000259" key="2">
    <source>
        <dbReference type="PROSITE" id="PS50902"/>
    </source>
</evidence>
<accession>A0A1I2DZB4</accession>
<organism evidence="3 4">
    <name type="scientific">Blastococcus tunisiensis</name>
    <dbReference type="NCBI Taxonomy" id="1798228"/>
    <lineage>
        <taxon>Bacteria</taxon>
        <taxon>Bacillati</taxon>
        <taxon>Actinomycetota</taxon>
        <taxon>Actinomycetes</taxon>
        <taxon>Geodermatophilales</taxon>
        <taxon>Geodermatophilaceae</taxon>
        <taxon>Blastococcus</taxon>
    </lineage>
</organism>
<evidence type="ECO:0000256" key="1">
    <source>
        <dbReference type="SAM" id="MobiDB-lite"/>
    </source>
</evidence>
<dbReference type="AlphaFoldDB" id="A0A1I2DZB4"/>
<evidence type="ECO:0000313" key="3">
    <source>
        <dbReference type="EMBL" id="SFE85621.1"/>
    </source>
</evidence>
<dbReference type="OrthoDB" id="3253043at2"/>
<dbReference type="Gene3D" id="3.40.50.360">
    <property type="match status" value="1"/>
</dbReference>
<proteinExistence type="predicted"/>
<dbReference type="InterPro" id="IPR029039">
    <property type="entry name" value="Flavoprotein-like_sf"/>
</dbReference>
<feature type="domain" description="Flavodoxin-like" evidence="2">
    <location>
        <begin position="3"/>
        <end position="179"/>
    </location>
</feature>
<dbReference type="Proteomes" id="UP000198589">
    <property type="component" value="Unassembled WGS sequence"/>
</dbReference>
<dbReference type="STRING" id="1798228.SAMN05216574_106177"/>
<dbReference type="Pfam" id="PF00258">
    <property type="entry name" value="Flavodoxin_1"/>
    <property type="match status" value="1"/>
</dbReference>
<protein>
    <submittedName>
        <fullName evidence="3">Flavodoxin</fullName>
    </submittedName>
</protein>
<evidence type="ECO:0000313" key="4">
    <source>
        <dbReference type="Proteomes" id="UP000198589"/>
    </source>
</evidence>
<dbReference type="GO" id="GO:0009055">
    <property type="term" value="F:electron transfer activity"/>
    <property type="evidence" value="ECO:0007669"/>
    <property type="project" value="InterPro"/>
</dbReference>
<dbReference type="EMBL" id="FOND01000006">
    <property type="protein sequence ID" value="SFE85621.1"/>
    <property type="molecule type" value="Genomic_DNA"/>
</dbReference>
<dbReference type="InterPro" id="IPR008254">
    <property type="entry name" value="Flavodoxin/NO_synth"/>
</dbReference>
<dbReference type="InterPro" id="IPR001226">
    <property type="entry name" value="Flavodoxin_CS"/>
</dbReference>
<dbReference type="PROSITE" id="PS00201">
    <property type="entry name" value="FLAVODOXIN"/>
    <property type="match status" value="1"/>
</dbReference>
<keyword evidence="4" id="KW-1185">Reference proteome</keyword>